<organism evidence="4">
    <name type="scientific">Siphoviridae sp. ct3q24</name>
    <dbReference type="NCBI Taxonomy" id="2827772"/>
    <lineage>
        <taxon>Viruses</taxon>
        <taxon>Duplodnaviria</taxon>
        <taxon>Heunggongvirae</taxon>
        <taxon>Uroviricota</taxon>
        <taxon>Caudoviricetes</taxon>
    </lineage>
</organism>
<feature type="region of interest" description="Disordered" evidence="2">
    <location>
        <begin position="1773"/>
        <end position="1805"/>
    </location>
</feature>
<evidence type="ECO:0000259" key="3">
    <source>
        <dbReference type="Pfam" id="PF18798"/>
    </source>
</evidence>
<feature type="domain" description="Large polyvalent protein-associated" evidence="3">
    <location>
        <begin position="926"/>
        <end position="1040"/>
    </location>
</feature>
<accession>A0A8S5SEH2</accession>
<name>A0A8S5SEH2_9CAUD</name>
<reference evidence="4" key="1">
    <citation type="journal article" date="2021" name="Proc. Natl. Acad. Sci. U.S.A.">
        <title>A Catalog of Tens of Thousands of Viruses from Human Metagenomes Reveals Hidden Associations with Chronic Diseases.</title>
        <authorList>
            <person name="Tisza M.J."/>
            <person name="Buck C.B."/>
        </authorList>
    </citation>
    <scope>NUCLEOTIDE SEQUENCE</scope>
    <source>
        <strain evidence="4">Ct3q24</strain>
    </source>
</reference>
<dbReference type="InterPro" id="IPR040824">
    <property type="entry name" value="LPD3"/>
</dbReference>
<feature type="coiled-coil region" evidence="1">
    <location>
        <begin position="642"/>
        <end position="670"/>
    </location>
</feature>
<evidence type="ECO:0000256" key="1">
    <source>
        <dbReference type="SAM" id="Coils"/>
    </source>
</evidence>
<evidence type="ECO:0000256" key="2">
    <source>
        <dbReference type="SAM" id="MobiDB-lite"/>
    </source>
</evidence>
<keyword evidence="1" id="KW-0175">Coiled coil</keyword>
<evidence type="ECO:0000313" key="4">
    <source>
        <dbReference type="EMBL" id="DAF49312.1"/>
    </source>
</evidence>
<sequence>MPDEMKTVANNGIYQKDYTVAGTIEGGPAPKGVWDRIKDTASEIGQRMDSVNATLTDPNANTVDKVKSIAGLTDGFLGLHDSMNATTQYLEPYTMSRANDNNLAGYLYARVYAKPNYDSVKRDKAIEIGNKLDINPDIILSASDDGFARAIDISNQMDRGRTYEDVTKQYPELLNMRYGSLASAEQTFDNVQNINKTRGVFDSIQQSLWAMNDQMLLGYAGYKLAGTKDEGERQDILKEIDRLQNNLQNYRQTDASDMGSKIIGDSLAQGYMMGVQAIKGANRAAQGMAAGIGLGAAGGAAVGGIGAAPGAVAGGLSGLTYGAQVGMAEQMYQTSFGSKYIELMQKKDANGNNVYSHDEAYSMAQKFAAIDTGIEFYAMKLGAKAVTKATPASRMAAQALTTGVDTTVATMNKGMGAVVGQAMKRGVQAGIPELVEEGLQDANEKIQHNLFRKDNDPEGTYSVGDIASGALGAMAQAAPSVIGLTGLGGLAGGIRVAHDLRKWNSLTVEQQNAALQAEQNRNAQALMANIRNDAKTNKLAKDNPEVYGQLVQKYAQNAQVPTAYVNVHELIETPEGQNTIREMVNAGIVSDEDVATSIEAETPIEVPLGQFAQKATNLSDNAMEAMKDTTYYTEGGRSMQTIEKDKEAYAQAQQDVSNELKNHKENVKQEIIAEHFPDATESQKEVLNEVLDAPDDVKRTYNAAVLQAQTDFREKYNSEYQNFQMAKKNGFDISPESEDSNGSNVTIAEKERIGVIDYNRRLELEMAKNDPDATEIINQKYDNMAKEAKAISELESMSEHIDKIADGEVAMRMNFSKDGYQVFQDVYKALKQSPNAEVATQAKHGALLFASHADVMANIIQKAGKSDFTAKDYMNQYISIQTGEKGFGSGFAQPLNPGVDPNTKVNVVDISTRRRDRINSMSNTEVAKYIRNMFKSTTLSKDGLAALGVKGRDGASHLTWNFRKGQNVRVVHRGALKNLKTLIGNAVLIESTRNTKKDFTNPISDKQKRKNEVDVYHRFYVPVHFNGEVYVLRIVGEERQKVITLNPANIDLYSVIIENKKEGKDSLRAIRDRLGVGPLSTITIQEMLKGVKDAQGNPYFQKAYHGSPYTFSEFKPGNNNAHGFGVYFAKDKSKTDKYKNKGVSQVREQTFSYDGKELTAEESHILNQYLGHSFYKLMASDKAEASKKLHDVAASIVNNADVANAKEQLKALNRVIEFMDSTSGINTKKVQAFIDEDHIDAIAESALAIAKLNAKNDGKRIGAKYISEAYQEFVDKAQSKINKAESDAKLLGNIDIDKLSVTGDNPTTYEVDIPEDDTMLHEKALGAEQPESVKNALQKLGIYSDDKTGREMYKELSNKLGSDESASNALNKEGVDGIYYKNPIDGEALVVFDPQTIKLVNQYYQDKNNEVIRGMTSMMRDDKKIIELFDQADFSTFVHESGHVFLEDLRMLATMEDAPEQVINDWEEVKKWTGYQEGADADTNRNAHEKFAQGFEAYVRDGSAPTQALQRAFRQFAQWLTRIYQKVSMLGGKPPKAIRDVMDRMLATEQDIEAWATDREIDRLETKVNMRELSEAEQAALNNKVANIKERAKEKVRAEYVKELEEREVIPWDKVKDKAQDKIERQLVEQYPIYKERMRYEAFGVDALANTEHPTLQALEEAEEAKGIGKWHDVVNAQLESAKEAYEESNRTTVDNATLAEEWLLTHQAEQRLHLAEAEMIKDDIRKASARHYRALAKLQKIDTSKGDIELQLKQALGDLTDRERNRIERELGKEAIADTKRSATDKEHDKMQAKLDKAEQDSSNKIEKLESKHQDTLEKVNAKHQAQVTALKNVISKHMLQLRDLKNMHNETLSASMKKAEAKLSKLTVSQATKYKRFVRESVTAGKKADIAFSKAKPYLAYSLKQEQLMKTSMARVSFEINQEITKERTKLLKQLQRIGSANSTVKLDPQSRYWYQHMMYQLGISTRDGMMPADGNFDLPSVYAVLDADALLADGSTKEVVPPSVGTVWFSKSPMDYTQMSVSDFREVAEVMNAIYHNSRTEYQASMIKDDKGNAISVNQAAQELVEQASKTMGGIPDQNLLDKLNSETWKAKTSNSVSGKLLELAKAETILNRFDGGQKGGGVWYRYIYEPINRATNDAKERTEIAMKWLSSAISNSYSKKELFNIRNVKGYKLGDVSNMTKEQVIAAALNWGTEANRQRVLETFNTTEVEVEKAFADILNDKDWNFIESTWNHINSYFDERNQVQERLYGTPMKKEQGVKFTINGRDIEGQYYPIVYDPKLDGKSSDYEIEDIIKSQMSSNAVMGMGLSATKQRMATVKGKKLLLSLDVIPSAITESINHIAMREAVTDVNKLIQHHEVENAIVQTLGRDVHQYLKQWVRDNWQTEISKTSRWDRILSTLRRNSTGAVMMYRFSTAALNVLNAIPAMHKMGAINALSAVKSFYFGGPLENRRFVMSKSVFLRERIQNLDKDMKNGMKIDGKSPFNTGTVVDSAAWKTSEMQEAVNRYGYFFITETDLMLSMPIWMHEYEAKKAELIGKEGYSPDEIESRAIEAGDRMVRSIFGSGDVKDQAAIQRKNNSLINLFTPFYSYSNTVFNALLESGWLSKDSGNWWKLAHSFLFWILLQSVAETLLRSLWDDDKDDADTIAKKSIKAIGSSTVQGFPIIRDILGAAGSAITGDSTTSRGSEVVALSMTSKLSKTLGDALFRQGKVHPTDVGRGATEVVNRLVPGGFSDTLTDGAWTMAKWLLTDTDSTVLDLATAIAMDKKIRTREEQKKHNAFVKRQEHKK</sequence>
<protein>
    <submittedName>
        <fullName evidence="4">Crystallin beta/gamma motif-containing protein</fullName>
    </submittedName>
</protein>
<proteinExistence type="predicted"/>
<dbReference type="EMBL" id="BK032580">
    <property type="protein sequence ID" value="DAF49312.1"/>
    <property type="molecule type" value="Genomic_DNA"/>
</dbReference>
<dbReference type="Pfam" id="PF18798">
    <property type="entry name" value="LPD3"/>
    <property type="match status" value="1"/>
</dbReference>